<keyword evidence="8" id="KW-1185">Reference proteome</keyword>
<dbReference type="GO" id="GO:0003723">
    <property type="term" value="F:RNA binding"/>
    <property type="evidence" value="ECO:0007669"/>
    <property type="project" value="TreeGrafter"/>
</dbReference>
<comment type="catalytic activity">
    <reaction evidence="5">
        <text>uridine(54) in tRNA + S-adenosyl-L-methionine = 5-methyluridine(54) in tRNA + S-adenosyl-L-homocysteine + H(+)</text>
        <dbReference type="Rhea" id="RHEA:42712"/>
        <dbReference type="Rhea" id="RHEA-COMP:10167"/>
        <dbReference type="Rhea" id="RHEA-COMP:10193"/>
        <dbReference type="ChEBI" id="CHEBI:15378"/>
        <dbReference type="ChEBI" id="CHEBI:57856"/>
        <dbReference type="ChEBI" id="CHEBI:59789"/>
        <dbReference type="ChEBI" id="CHEBI:65315"/>
        <dbReference type="ChEBI" id="CHEBI:74447"/>
        <dbReference type="EC" id="2.1.1.35"/>
    </reaction>
    <physiologicalReaction direction="left-to-right" evidence="5">
        <dbReference type="Rhea" id="RHEA:42713"/>
    </physiologicalReaction>
</comment>
<dbReference type="CDD" id="cd02440">
    <property type="entry name" value="AdoMet_MTases"/>
    <property type="match status" value="1"/>
</dbReference>
<evidence type="ECO:0000256" key="6">
    <source>
        <dbReference type="PROSITE-ProRule" id="PRU01024"/>
    </source>
</evidence>
<dbReference type="GO" id="GO:0030697">
    <property type="term" value="F:tRNA (uracil(54)-C5)-methyltransferase activity, S-adenosyl methionine-dependent"/>
    <property type="evidence" value="ECO:0007669"/>
    <property type="project" value="UniProtKB-EC"/>
</dbReference>
<dbReference type="InterPro" id="IPR029063">
    <property type="entry name" value="SAM-dependent_MTases_sf"/>
</dbReference>
<feature type="active site" description="Nucleophile" evidence="6">
    <location>
        <position position="415"/>
    </location>
</feature>
<dbReference type="Pfam" id="PF05958">
    <property type="entry name" value="tRNA_U5-meth_tr"/>
    <property type="match status" value="1"/>
</dbReference>
<feature type="binding site" evidence="6">
    <location>
        <position position="337"/>
    </location>
    <ligand>
        <name>S-adenosyl-L-methionine</name>
        <dbReference type="ChEBI" id="CHEBI:59789"/>
    </ligand>
</feature>
<evidence type="ECO:0000313" key="8">
    <source>
        <dbReference type="Proteomes" id="UP001295444"/>
    </source>
</evidence>
<dbReference type="InterPro" id="IPR025823">
    <property type="entry name" value="TRM2B_chor"/>
</dbReference>
<evidence type="ECO:0000256" key="4">
    <source>
        <dbReference type="ARBA" id="ARBA00033763"/>
    </source>
</evidence>
<feature type="binding site" evidence="6">
    <location>
        <position position="387"/>
    </location>
    <ligand>
        <name>S-adenosyl-L-methionine</name>
        <dbReference type="ChEBI" id="CHEBI:59789"/>
    </ligand>
</feature>
<keyword evidence="1 6" id="KW-0489">Methyltransferase</keyword>
<proteinExistence type="inferred from homology"/>
<dbReference type="PANTHER" id="PTHR45904">
    <property type="entry name" value="TRNA (URACIL-5-)-METHYLTRANSFERASE"/>
    <property type="match status" value="1"/>
</dbReference>
<dbReference type="GO" id="GO:0006396">
    <property type="term" value="P:RNA processing"/>
    <property type="evidence" value="ECO:0007669"/>
    <property type="project" value="InterPro"/>
</dbReference>
<feature type="binding site" evidence="6">
    <location>
        <position position="287"/>
    </location>
    <ligand>
        <name>S-adenosyl-L-methionine</name>
        <dbReference type="ChEBI" id="CHEBI:59789"/>
    </ligand>
</feature>
<dbReference type="AlphaFoldDB" id="A0AAD1T092"/>
<organism evidence="7 8">
    <name type="scientific">Pelobates cultripes</name>
    <name type="common">Western spadefoot toad</name>
    <dbReference type="NCBI Taxonomy" id="61616"/>
    <lineage>
        <taxon>Eukaryota</taxon>
        <taxon>Metazoa</taxon>
        <taxon>Chordata</taxon>
        <taxon>Craniata</taxon>
        <taxon>Vertebrata</taxon>
        <taxon>Euteleostomi</taxon>
        <taxon>Amphibia</taxon>
        <taxon>Batrachia</taxon>
        <taxon>Anura</taxon>
        <taxon>Pelobatoidea</taxon>
        <taxon>Pelobatidae</taxon>
        <taxon>Pelobates</taxon>
    </lineage>
</organism>
<comment type="similarity">
    <text evidence="6">Belongs to the class I-like SAM-binding methyltransferase superfamily. RNA M5U methyltransferase family.</text>
</comment>
<dbReference type="EMBL" id="OW240920">
    <property type="protein sequence ID" value="CAH2315640.1"/>
    <property type="molecule type" value="Genomic_DNA"/>
</dbReference>
<protein>
    <recommendedName>
        <fullName evidence="4">tRNA (uracil(54)-C(5))-methyltransferase</fullName>
        <ecNumber evidence="4">2.1.1.35</ecNumber>
    </recommendedName>
</protein>
<evidence type="ECO:0000313" key="7">
    <source>
        <dbReference type="EMBL" id="CAH2315640.1"/>
    </source>
</evidence>
<accession>A0AAD1T092</accession>
<dbReference type="InterPro" id="IPR045850">
    <property type="entry name" value="TRM2_met"/>
</dbReference>
<dbReference type="GO" id="GO:0032259">
    <property type="term" value="P:methylation"/>
    <property type="evidence" value="ECO:0007669"/>
    <property type="project" value="UniProtKB-KW"/>
</dbReference>
<dbReference type="EC" id="2.1.1.35" evidence="4"/>
<evidence type="ECO:0000256" key="1">
    <source>
        <dbReference type="ARBA" id="ARBA00022603"/>
    </source>
</evidence>
<reference evidence="7" key="1">
    <citation type="submission" date="2022-03" db="EMBL/GenBank/DDBJ databases">
        <authorList>
            <person name="Alioto T."/>
            <person name="Alioto T."/>
            <person name="Gomez Garrido J."/>
        </authorList>
    </citation>
    <scope>NUCLEOTIDE SEQUENCE</scope>
</reference>
<dbReference type="PROSITE" id="PS51621">
    <property type="entry name" value="SAM_MT_RNA_M5U_1"/>
    <property type="match status" value="1"/>
</dbReference>
<dbReference type="Proteomes" id="UP001295444">
    <property type="component" value="Chromosome 09"/>
</dbReference>
<evidence type="ECO:0000256" key="2">
    <source>
        <dbReference type="ARBA" id="ARBA00022679"/>
    </source>
</evidence>
<dbReference type="InterPro" id="IPR010280">
    <property type="entry name" value="U5_MeTrfase_fam"/>
</dbReference>
<keyword evidence="2 6" id="KW-0808">Transferase</keyword>
<evidence type="ECO:0000256" key="5">
    <source>
        <dbReference type="ARBA" id="ARBA00047278"/>
    </source>
</evidence>
<gene>
    <name evidence="7" type="ORF">PECUL_23A042651</name>
</gene>
<name>A0AAD1T092_PELCU</name>
<evidence type="ECO:0000256" key="3">
    <source>
        <dbReference type="ARBA" id="ARBA00022691"/>
    </source>
</evidence>
<dbReference type="PROSITE" id="PS51687">
    <property type="entry name" value="SAM_MT_RNA_M5U"/>
    <property type="match status" value="1"/>
</dbReference>
<dbReference type="PANTHER" id="PTHR45904:SF1">
    <property type="entry name" value="TRNA (URACIL-5-)-METHYLTRANSFERASE HOMOLOG B"/>
    <property type="match status" value="1"/>
</dbReference>
<dbReference type="SUPFAM" id="SSF53335">
    <property type="entry name" value="S-adenosyl-L-methionine-dependent methyltransferases"/>
    <property type="match status" value="1"/>
</dbReference>
<dbReference type="Gene3D" id="2.40.50.1070">
    <property type="match status" value="1"/>
</dbReference>
<sequence length="468" mass="52528">MTPLLMSWRCVPCCRSGLSWCVTRMITQTVLRGVHKKNKKKLINHSPAASWEERLSDVCTPLWRMEYKEQLKYKLEALQKVLRDLCLTVKERGGQLPDYNGLFCLLQEVLPSPVIYGYRNKSTFSVNLGPNGDPKTVGNYVGNERDRSIVCVRTDHLLNIPVKHKLVAKCYEDYIRQSPLPPCLHFRDEGHWHEIIVRTNSNGDVMAIFTFYTKHLPQDKVLSHILSLKEYFTHGPGSVCNLTSLYCQQKNPATNQISPPLLLHGSPHLTERVLGLDLRVSPTTFLQINTPGAELLYTALGNLVKNRSKSILFDVCCGTGVIGLSLAGQFQEVVGIELVDDAVCDAQWNMTFNGVENCQFLVGRAEKLLPKLLSERNNTEHVVAVVNPPRAGLHPHVVRALRNCENVRTLIFVTCKPEGEAGRNLTELCCAKSSEQKILGESFVPQEAVAVDLFPHTTHCELALLLTR</sequence>
<dbReference type="Gene3D" id="3.40.50.150">
    <property type="entry name" value="Vaccinia Virus protein VP39"/>
    <property type="match status" value="1"/>
</dbReference>
<comment type="caution">
    <text evidence="6">Lacks conserved residue(s) required for the propagation of feature annotation.</text>
</comment>
<keyword evidence="3 6" id="KW-0949">S-adenosyl-L-methionine</keyword>